<comment type="caution">
    <text evidence="3">The sequence shown here is derived from an EMBL/GenBank/DDBJ whole genome shotgun (WGS) entry which is preliminary data.</text>
</comment>
<dbReference type="AlphaFoldDB" id="A0A0B2V5V8"/>
<keyword evidence="2" id="KW-1133">Transmembrane helix</keyword>
<sequence>IKTRESTERERSKSGVLSRAPLRPATTNSSPSPISCHSLLMMQLLIIYILYPYASLNVVGGSNESDNEQYTFSNLSLPREVRRSESEAQQTPEHSEVHYSTDLETRLVSETNSTIVEQINFVTLSDLQLTSPSNEELDEENETSTADSITEVTLPLDERKVAVLVEKVGDNFTESNITVDAVQLSNVVIDNGEESKILTKHSSINLKLSVISLAVVVVGGSNESDNEQYTFSNLSLPREVRRSESEAQQTPEHSEVHYSTDLETRLVSETNSTIVEQINFVTLSDLQLTSPSNEELDEENETSTADSITEVTLPLDERKVAVLVEKVGDNFTESNITVDAVQLSNVVIDNGEESKILTKHSSINLKLSVISLAVVGAFLFLLYSYCLY</sequence>
<organism evidence="3 4">
    <name type="scientific">Toxocara canis</name>
    <name type="common">Canine roundworm</name>
    <dbReference type="NCBI Taxonomy" id="6265"/>
    <lineage>
        <taxon>Eukaryota</taxon>
        <taxon>Metazoa</taxon>
        <taxon>Ecdysozoa</taxon>
        <taxon>Nematoda</taxon>
        <taxon>Chromadorea</taxon>
        <taxon>Rhabditida</taxon>
        <taxon>Spirurina</taxon>
        <taxon>Ascaridomorpha</taxon>
        <taxon>Ascaridoidea</taxon>
        <taxon>Toxocaridae</taxon>
        <taxon>Toxocara</taxon>
    </lineage>
</organism>
<evidence type="ECO:0000256" key="2">
    <source>
        <dbReference type="SAM" id="Phobius"/>
    </source>
</evidence>
<keyword evidence="2" id="KW-0812">Transmembrane</keyword>
<dbReference type="Proteomes" id="UP000031036">
    <property type="component" value="Unassembled WGS sequence"/>
</dbReference>
<reference evidence="3 4" key="1">
    <citation type="submission" date="2014-11" db="EMBL/GenBank/DDBJ databases">
        <title>Genetic blueprint of the zoonotic pathogen Toxocara canis.</title>
        <authorList>
            <person name="Zhu X.-Q."/>
            <person name="Korhonen P.K."/>
            <person name="Cai H."/>
            <person name="Young N.D."/>
            <person name="Nejsum P."/>
            <person name="von Samson-Himmelstjerna G."/>
            <person name="Boag P.R."/>
            <person name="Tan P."/>
            <person name="Li Q."/>
            <person name="Min J."/>
            <person name="Yang Y."/>
            <person name="Wang X."/>
            <person name="Fang X."/>
            <person name="Hall R.S."/>
            <person name="Hofmann A."/>
            <person name="Sternberg P.W."/>
            <person name="Jex A.R."/>
            <person name="Gasser R.B."/>
        </authorList>
    </citation>
    <scope>NUCLEOTIDE SEQUENCE [LARGE SCALE GENOMIC DNA]</scope>
    <source>
        <strain evidence="3">PN_DK_2014</strain>
    </source>
</reference>
<protein>
    <submittedName>
        <fullName evidence="3">Uncharacterized protein</fullName>
    </submittedName>
</protein>
<evidence type="ECO:0000313" key="4">
    <source>
        <dbReference type="Proteomes" id="UP000031036"/>
    </source>
</evidence>
<feature type="compositionally biased region" description="Basic and acidic residues" evidence="1">
    <location>
        <begin position="1"/>
        <end position="13"/>
    </location>
</feature>
<feature type="transmembrane region" description="Helical" evidence="2">
    <location>
        <begin position="32"/>
        <end position="51"/>
    </location>
</feature>
<feature type="non-terminal residue" evidence="3">
    <location>
        <position position="1"/>
    </location>
</feature>
<evidence type="ECO:0000256" key="1">
    <source>
        <dbReference type="SAM" id="MobiDB-lite"/>
    </source>
</evidence>
<name>A0A0B2V5V8_TOXCA</name>
<dbReference type="EMBL" id="JPKZ01002390">
    <property type="protein sequence ID" value="KHN76943.1"/>
    <property type="molecule type" value="Genomic_DNA"/>
</dbReference>
<evidence type="ECO:0000313" key="3">
    <source>
        <dbReference type="EMBL" id="KHN76943.1"/>
    </source>
</evidence>
<keyword evidence="2" id="KW-0472">Membrane</keyword>
<feature type="region of interest" description="Disordered" evidence="1">
    <location>
        <begin position="1"/>
        <end position="33"/>
    </location>
</feature>
<proteinExistence type="predicted"/>
<feature type="transmembrane region" description="Helical" evidence="2">
    <location>
        <begin position="365"/>
        <end position="385"/>
    </location>
</feature>
<feature type="region of interest" description="Disordered" evidence="1">
    <location>
        <begin position="75"/>
        <end position="97"/>
    </location>
</feature>
<keyword evidence="4" id="KW-1185">Reference proteome</keyword>
<accession>A0A0B2V5V8</accession>
<gene>
    <name evidence="3" type="ORF">Tcan_05061</name>
</gene>